<accession>A0A0A9EPG5</accession>
<proteinExistence type="predicted"/>
<reference evidence="1" key="1">
    <citation type="submission" date="2014-09" db="EMBL/GenBank/DDBJ databases">
        <authorList>
            <person name="Magalhaes I.L.F."/>
            <person name="Oliveira U."/>
            <person name="Santos F.R."/>
            <person name="Vidigal T.H.D.A."/>
            <person name="Brescovit A.D."/>
            <person name="Santos A.J."/>
        </authorList>
    </citation>
    <scope>NUCLEOTIDE SEQUENCE</scope>
    <source>
        <tissue evidence="1">Shoot tissue taken approximately 20 cm above the soil surface</tissue>
    </source>
</reference>
<dbReference type="AlphaFoldDB" id="A0A0A9EPG5"/>
<name>A0A0A9EPG5_ARUDO</name>
<dbReference type="EMBL" id="GBRH01199963">
    <property type="protein sequence ID" value="JAD97932.1"/>
    <property type="molecule type" value="Transcribed_RNA"/>
</dbReference>
<organism evidence="1">
    <name type="scientific">Arundo donax</name>
    <name type="common">Giant reed</name>
    <name type="synonym">Donax arundinaceus</name>
    <dbReference type="NCBI Taxonomy" id="35708"/>
    <lineage>
        <taxon>Eukaryota</taxon>
        <taxon>Viridiplantae</taxon>
        <taxon>Streptophyta</taxon>
        <taxon>Embryophyta</taxon>
        <taxon>Tracheophyta</taxon>
        <taxon>Spermatophyta</taxon>
        <taxon>Magnoliopsida</taxon>
        <taxon>Liliopsida</taxon>
        <taxon>Poales</taxon>
        <taxon>Poaceae</taxon>
        <taxon>PACMAD clade</taxon>
        <taxon>Arundinoideae</taxon>
        <taxon>Arundineae</taxon>
        <taxon>Arundo</taxon>
    </lineage>
</organism>
<reference evidence="1" key="2">
    <citation type="journal article" date="2015" name="Data Brief">
        <title>Shoot transcriptome of the giant reed, Arundo donax.</title>
        <authorList>
            <person name="Barrero R.A."/>
            <person name="Guerrero F.D."/>
            <person name="Moolhuijzen P."/>
            <person name="Goolsby J.A."/>
            <person name="Tidwell J."/>
            <person name="Bellgard S.E."/>
            <person name="Bellgard M.I."/>
        </authorList>
    </citation>
    <scope>NUCLEOTIDE SEQUENCE</scope>
    <source>
        <tissue evidence="1">Shoot tissue taken approximately 20 cm above the soil surface</tissue>
    </source>
</reference>
<sequence>MGIWKIGKHMKLSRRYFAGCVTLFTNATKLIVWE</sequence>
<protein>
    <submittedName>
        <fullName evidence="1">Uncharacterized protein</fullName>
    </submittedName>
</protein>
<evidence type="ECO:0000313" key="1">
    <source>
        <dbReference type="EMBL" id="JAD97932.1"/>
    </source>
</evidence>